<comment type="caution">
    <text evidence="19">The sequence shown here is derived from an EMBL/GenBank/DDBJ whole genome shotgun (WGS) entry which is preliminary data.</text>
</comment>
<dbReference type="PANTHER" id="PTHR32552:SF68">
    <property type="entry name" value="FERRICHROME OUTER MEMBRANE TRANSPORTER_PHAGE RECEPTOR"/>
    <property type="match status" value="1"/>
</dbReference>
<evidence type="ECO:0000313" key="20">
    <source>
        <dbReference type="Proteomes" id="UP000268007"/>
    </source>
</evidence>
<feature type="domain" description="TonB-dependent receptor plug" evidence="18">
    <location>
        <begin position="148"/>
        <end position="240"/>
    </location>
</feature>
<protein>
    <submittedName>
        <fullName evidence="19">Iron complex outermembrane receptor protein</fullName>
    </submittedName>
</protein>
<sequence length="777" mass="85488">MFSNFYKNLFLLLLVMTSFNLAMAKNITNTEDPATGTVKGKVLSSDKQPLTGVTVGLKDTKYLTVTDNNGNFRLKAPAGNYILQLTFIGLSPLEQAVAISAGKTTAVPDILLSDSYAQLQEVVISTAKKNKSVSKESDYIARMPLKNLENPQVYTVIPKELLKEQAVVAYSQALANATGAVSGAKAGNGQNYLILRGFADPGFIRNGLTSPQYTDVDPANLERIEVLKGPSGTLFGSAQISYGGLVNRVTKKPLDGTFANVSYTSGSYSLSRFTADVNTPVNKDSSALFRINLASHHEGSFQDYGITQNYFVAPVFTYRINKRLDLLVEGEYYTRKATSTPILTIPATSGIKSLDQLSSSIYKKSFLTNEIAFKGTVTNFNMQLNYKMSDNWTSSTNLASSHTDYDYPFLAATIASDTLLTRAAGKTYYDLNFLELQQNFNGKFFLAGMQHRILVGMDYLQRRHTFYSSRAAYDKFNYRKSSGPYVGIDQFDAAIAKLTYNPSKPNSNIYAAYVSDVIDLTSRLNVMGSLRYDDYVDNGSANYKQGSLSPKLGIVYQLVKSHVSLFGNYMNGFNNVSGFDQNGNAFKPQHANQWEGGVKAEYLDGRLTSTVSYYDIKVENILRKDPANSAFSIQDGTQRSKGLEAEFIGNPVKGLNIIAGYGLNDSRYVQSNPDIQGHRPALVPNNTLNYWVSYTLYQGAAKGLGIGAGGNYYGQNFFDDANIVNIASANVLAASVFYNQPKFRISLKADNLTNEKYWVSSTPQMPARVLGSLELKF</sequence>
<evidence type="ECO:0000256" key="12">
    <source>
        <dbReference type="ARBA" id="ARBA00023170"/>
    </source>
</evidence>
<keyword evidence="8" id="KW-0408">Iron</keyword>
<evidence type="ECO:0000256" key="13">
    <source>
        <dbReference type="ARBA" id="ARBA00023237"/>
    </source>
</evidence>
<dbReference type="InterPro" id="IPR012910">
    <property type="entry name" value="Plug_dom"/>
</dbReference>
<dbReference type="Gene3D" id="2.40.170.20">
    <property type="entry name" value="TonB-dependent receptor, beta-barrel domain"/>
    <property type="match status" value="1"/>
</dbReference>
<dbReference type="RefSeq" id="WP_121200438.1">
    <property type="nucleotide sequence ID" value="NZ_RBKU01000001.1"/>
</dbReference>
<evidence type="ECO:0000256" key="7">
    <source>
        <dbReference type="ARBA" id="ARBA00022729"/>
    </source>
</evidence>
<keyword evidence="9" id="KW-0406">Ion transport</keyword>
<keyword evidence="11 14" id="KW-0472">Membrane</keyword>
<dbReference type="InterPro" id="IPR008969">
    <property type="entry name" value="CarboxyPept-like_regulatory"/>
</dbReference>
<dbReference type="PROSITE" id="PS52016">
    <property type="entry name" value="TONB_DEPENDENT_REC_3"/>
    <property type="match status" value="1"/>
</dbReference>
<proteinExistence type="inferred from homology"/>
<evidence type="ECO:0000256" key="2">
    <source>
        <dbReference type="ARBA" id="ARBA00009810"/>
    </source>
</evidence>
<evidence type="ECO:0000256" key="14">
    <source>
        <dbReference type="PROSITE-ProRule" id="PRU01360"/>
    </source>
</evidence>
<dbReference type="Pfam" id="PF13715">
    <property type="entry name" value="CarbopepD_reg_2"/>
    <property type="match status" value="1"/>
</dbReference>
<dbReference type="Pfam" id="PF00593">
    <property type="entry name" value="TonB_dep_Rec_b-barrel"/>
    <property type="match status" value="1"/>
</dbReference>
<dbReference type="InterPro" id="IPR000531">
    <property type="entry name" value="Beta-barrel_TonB"/>
</dbReference>
<dbReference type="InterPro" id="IPR037066">
    <property type="entry name" value="Plug_dom_sf"/>
</dbReference>
<evidence type="ECO:0000256" key="15">
    <source>
        <dbReference type="RuleBase" id="RU003357"/>
    </source>
</evidence>
<keyword evidence="13 14" id="KW-0998">Cell outer membrane</keyword>
<keyword evidence="4 14" id="KW-1134">Transmembrane beta strand</keyword>
<evidence type="ECO:0000256" key="6">
    <source>
        <dbReference type="ARBA" id="ARBA00022692"/>
    </source>
</evidence>
<evidence type="ECO:0000256" key="3">
    <source>
        <dbReference type="ARBA" id="ARBA00022448"/>
    </source>
</evidence>
<dbReference type="GO" id="GO:0015344">
    <property type="term" value="F:siderophore uptake transmembrane transporter activity"/>
    <property type="evidence" value="ECO:0007669"/>
    <property type="project" value="TreeGrafter"/>
</dbReference>
<feature type="signal peptide" evidence="16">
    <location>
        <begin position="1"/>
        <end position="24"/>
    </location>
</feature>
<dbReference type="GO" id="GO:0015891">
    <property type="term" value="P:siderophore transport"/>
    <property type="evidence" value="ECO:0007669"/>
    <property type="project" value="InterPro"/>
</dbReference>
<feature type="domain" description="TonB-dependent receptor-like beta-barrel" evidence="17">
    <location>
        <begin position="372"/>
        <end position="752"/>
    </location>
</feature>
<dbReference type="Gene3D" id="2.60.40.1120">
    <property type="entry name" value="Carboxypeptidase-like, regulatory domain"/>
    <property type="match status" value="1"/>
</dbReference>
<name>A0A495J6P5_9SPHI</name>
<keyword evidence="20" id="KW-1185">Reference proteome</keyword>
<keyword evidence="10 15" id="KW-0798">TonB box</keyword>
<comment type="similarity">
    <text evidence="2 14 15">Belongs to the TonB-dependent receptor family.</text>
</comment>
<dbReference type="CDD" id="cd01347">
    <property type="entry name" value="ligand_gated_channel"/>
    <property type="match status" value="1"/>
</dbReference>
<comment type="subcellular location">
    <subcellularLocation>
        <location evidence="1 14">Cell outer membrane</location>
        <topology evidence="1 14">Multi-pass membrane protein</topology>
    </subcellularLocation>
</comment>
<dbReference type="EMBL" id="RBKU01000001">
    <property type="protein sequence ID" value="RKR84660.1"/>
    <property type="molecule type" value="Genomic_DNA"/>
</dbReference>
<evidence type="ECO:0000256" key="10">
    <source>
        <dbReference type="ARBA" id="ARBA00023077"/>
    </source>
</evidence>
<dbReference type="InterPro" id="IPR039426">
    <property type="entry name" value="TonB-dep_rcpt-like"/>
</dbReference>
<keyword evidence="3 14" id="KW-0813">Transport</keyword>
<accession>A0A495J6P5</accession>
<dbReference type="PANTHER" id="PTHR32552">
    <property type="entry name" value="FERRICHROME IRON RECEPTOR-RELATED"/>
    <property type="match status" value="1"/>
</dbReference>
<evidence type="ECO:0000256" key="5">
    <source>
        <dbReference type="ARBA" id="ARBA00022496"/>
    </source>
</evidence>
<dbReference type="NCBIfam" id="TIGR01783">
    <property type="entry name" value="TonB-siderophor"/>
    <property type="match status" value="1"/>
</dbReference>
<dbReference type="OrthoDB" id="9775095at2"/>
<keyword evidence="6 14" id="KW-0812">Transmembrane</keyword>
<dbReference type="SUPFAM" id="SSF49464">
    <property type="entry name" value="Carboxypeptidase regulatory domain-like"/>
    <property type="match status" value="1"/>
</dbReference>
<keyword evidence="5" id="KW-0410">Iron transport</keyword>
<dbReference type="SUPFAM" id="SSF56935">
    <property type="entry name" value="Porins"/>
    <property type="match status" value="1"/>
</dbReference>
<reference evidence="19 20" key="1">
    <citation type="submission" date="2018-10" db="EMBL/GenBank/DDBJ databases">
        <title>Genomic Encyclopedia of Archaeal and Bacterial Type Strains, Phase II (KMG-II): from individual species to whole genera.</title>
        <authorList>
            <person name="Goeker M."/>
        </authorList>
    </citation>
    <scope>NUCLEOTIDE SEQUENCE [LARGE SCALE GENOMIC DNA]</scope>
    <source>
        <strain evidence="19 20">DSM 18602</strain>
    </source>
</reference>
<dbReference type="InterPro" id="IPR036942">
    <property type="entry name" value="Beta-barrel_TonB_sf"/>
</dbReference>
<dbReference type="Gene3D" id="2.170.130.10">
    <property type="entry name" value="TonB-dependent receptor, plug domain"/>
    <property type="match status" value="1"/>
</dbReference>
<evidence type="ECO:0000256" key="1">
    <source>
        <dbReference type="ARBA" id="ARBA00004571"/>
    </source>
</evidence>
<keyword evidence="7 16" id="KW-0732">Signal</keyword>
<evidence type="ECO:0000313" key="19">
    <source>
        <dbReference type="EMBL" id="RKR84660.1"/>
    </source>
</evidence>
<evidence type="ECO:0000256" key="11">
    <source>
        <dbReference type="ARBA" id="ARBA00023136"/>
    </source>
</evidence>
<evidence type="ECO:0000256" key="8">
    <source>
        <dbReference type="ARBA" id="ARBA00023004"/>
    </source>
</evidence>
<evidence type="ECO:0000256" key="9">
    <source>
        <dbReference type="ARBA" id="ARBA00023065"/>
    </source>
</evidence>
<dbReference type="GO" id="GO:0009279">
    <property type="term" value="C:cell outer membrane"/>
    <property type="evidence" value="ECO:0007669"/>
    <property type="project" value="UniProtKB-SubCell"/>
</dbReference>
<dbReference type="Pfam" id="PF07715">
    <property type="entry name" value="Plug"/>
    <property type="match status" value="1"/>
</dbReference>
<dbReference type="GO" id="GO:0038023">
    <property type="term" value="F:signaling receptor activity"/>
    <property type="evidence" value="ECO:0007669"/>
    <property type="project" value="InterPro"/>
</dbReference>
<evidence type="ECO:0000259" key="18">
    <source>
        <dbReference type="Pfam" id="PF07715"/>
    </source>
</evidence>
<keyword evidence="12 19" id="KW-0675">Receptor</keyword>
<feature type="chain" id="PRO_5019857411" evidence="16">
    <location>
        <begin position="25"/>
        <end position="777"/>
    </location>
</feature>
<dbReference type="InterPro" id="IPR010105">
    <property type="entry name" value="TonB_sidphr_rcpt"/>
</dbReference>
<evidence type="ECO:0000256" key="16">
    <source>
        <dbReference type="SAM" id="SignalP"/>
    </source>
</evidence>
<evidence type="ECO:0000256" key="4">
    <source>
        <dbReference type="ARBA" id="ARBA00022452"/>
    </source>
</evidence>
<dbReference type="Proteomes" id="UP000268007">
    <property type="component" value="Unassembled WGS sequence"/>
</dbReference>
<evidence type="ECO:0000259" key="17">
    <source>
        <dbReference type="Pfam" id="PF00593"/>
    </source>
</evidence>
<dbReference type="AlphaFoldDB" id="A0A495J6P5"/>
<organism evidence="19 20">
    <name type="scientific">Mucilaginibacter gracilis</name>
    <dbReference type="NCBI Taxonomy" id="423350"/>
    <lineage>
        <taxon>Bacteria</taxon>
        <taxon>Pseudomonadati</taxon>
        <taxon>Bacteroidota</taxon>
        <taxon>Sphingobacteriia</taxon>
        <taxon>Sphingobacteriales</taxon>
        <taxon>Sphingobacteriaceae</taxon>
        <taxon>Mucilaginibacter</taxon>
    </lineage>
</organism>
<gene>
    <name evidence="19" type="ORF">BDD43_4909</name>
</gene>